<feature type="region of interest" description="Disordered" evidence="1">
    <location>
        <begin position="29"/>
        <end position="137"/>
    </location>
</feature>
<comment type="caution">
    <text evidence="3">The sequence shown here is derived from an EMBL/GenBank/DDBJ whole genome shotgun (WGS) entry which is preliminary data.</text>
</comment>
<dbReference type="PROSITE" id="PS51382">
    <property type="entry name" value="SPX"/>
    <property type="match status" value="1"/>
</dbReference>
<evidence type="ECO:0000256" key="1">
    <source>
        <dbReference type="SAM" id="MobiDB-lite"/>
    </source>
</evidence>
<dbReference type="EMBL" id="JAOTPV010000018">
    <property type="protein sequence ID" value="KAJ4473081.1"/>
    <property type="molecule type" value="Genomic_DNA"/>
</dbReference>
<dbReference type="Pfam" id="PF03105">
    <property type="entry name" value="SPX"/>
    <property type="match status" value="1"/>
</dbReference>
<evidence type="ECO:0000313" key="3">
    <source>
        <dbReference type="EMBL" id="KAJ4473081.1"/>
    </source>
</evidence>
<dbReference type="AlphaFoldDB" id="A0A9W9DJY7"/>
<evidence type="ECO:0000313" key="4">
    <source>
        <dbReference type="Proteomes" id="UP001150266"/>
    </source>
</evidence>
<reference evidence="3" key="1">
    <citation type="submission" date="2022-08" db="EMBL/GenBank/DDBJ databases">
        <title>A Global Phylogenomic Analysis of the Shiitake Genus Lentinula.</title>
        <authorList>
            <consortium name="DOE Joint Genome Institute"/>
            <person name="Sierra-Patev S."/>
            <person name="Min B."/>
            <person name="Naranjo-Ortiz M."/>
            <person name="Looney B."/>
            <person name="Konkel Z."/>
            <person name="Slot J.C."/>
            <person name="Sakamoto Y."/>
            <person name="Steenwyk J.L."/>
            <person name="Rokas A."/>
            <person name="Carro J."/>
            <person name="Camarero S."/>
            <person name="Ferreira P."/>
            <person name="Molpeceres G."/>
            <person name="Ruiz-Duenas F.J."/>
            <person name="Serrano A."/>
            <person name="Henrissat B."/>
            <person name="Drula E."/>
            <person name="Hughes K.W."/>
            <person name="Mata J.L."/>
            <person name="Ishikawa N.K."/>
            <person name="Vargas-Isla R."/>
            <person name="Ushijima S."/>
            <person name="Smith C.A."/>
            <person name="Ahrendt S."/>
            <person name="Andreopoulos W."/>
            <person name="He G."/>
            <person name="Labutti K."/>
            <person name="Lipzen A."/>
            <person name="Ng V."/>
            <person name="Riley R."/>
            <person name="Sandor L."/>
            <person name="Barry K."/>
            <person name="Martinez A.T."/>
            <person name="Xiao Y."/>
            <person name="Gibbons J.G."/>
            <person name="Terashima K."/>
            <person name="Grigoriev I.V."/>
            <person name="Hibbett D.S."/>
        </authorList>
    </citation>
    <scope>NUCLEOTIDE SEQUENCE</scope>
    <source>
        <strain evidence="3">JLM2183</strain>
    </source>
</reference>
<dbReference type="Proteomes" id="UP001150266">
    <property type="component" value="Unassembled WGS sequence"/>
</dbReference>
<sequence length="137" mass="15624">MKFAKYLQQTQTPEWKKAYIDYRGLKKKLHKERTRPSFDSQLHLPITVEPEHYPDELGDDGPSTSRFLHDAGMGLGELPVRRRSFSTKKTASQTPLHEADQSSHQRKPSSNHLSRTTSGTKKPRSQHSKGILARGTM</sequence>
<evidence type="ECO:0000259" key="2">
    <source>
        <dbReference type="PROSITE" id="PS51382"/>
    </source>
</evidence>
<accession>A0A9W9DJY7</accession>
<organism evidence="3 4">
    <name type="scientific">Lentinula aciculospora</name>
    <dbReference type="NCBI Taxonomy" id="153920"/>
    <lineage>
        <taxon>Eukaryota</taxon>
        <taxon>Fungi</taxon>
        <taxon>Dikarya</taxon>
        <taxon>Basidiomycota</taxon>
        <taxon>Agaricomycotina</taxon>
        <taxon>Agaricomycetes</taxon>
        <taxon>Agaricomycetidae</taxon>
        <taxon>Agaricales</taxon>
        <taxon>Marasmiineae</taxon>
        <taxon>Omphalotaceae</taxon>
        <taxon>Lentinula</taxon>
    </lineage>
</organism>
<protein>
    <recommendedName>
        <fullName evidence="2">SPX domain-containing protein</fullName>
    </recommendedName>
</protein>
<name>A0A9W9DJY7_9AGAR</name>
<gene>
    <name evidence="3" type="ORF">J3R30DRAFT_762168</name>
</gene>
<dbReference type="OrthoDB" id="9970435at2759"/>
<proteinExistence type="predicted"/>
<feature type="domain" description="SPX" evidence="2">
    <location>
        <begin position="1"/>
        <end position="137"/>
    </location>
</feature>
<dbReference type="InterPro" id="IPR004331">
    <property type="entry name" value="SPX_dom"/>
</dbReference>
<feature type="compositionally biased region" description="Polar residues" evidence="1">
    <location>
        <begin position="110"/>
        <end position="120"/>
    </location>
</feature>
<keyword evidence="4" id="KW-1185">Reference proteome</keyword>